<evidence type="ECO:0000256" key="5">
    <source>
        <dbReference type="RuleBase" id="RU363034"/>
    </source>
</evidence>
<evidence type="ECO:0000256" key="1">
    <source>
        <dbReference type="ARBA" id="ARBA00022670"/>
    </source>
</evidence>
<dbReference type="GO" id="GO:0004252">
    <property type="term" value="F:serine-type endopeptidase activity"/>
    <property type="evidence" value="ECO:0007669"/>
    <property type="project" value="InterPro"/>
</dbReference>
<dbReference type="EMBL" id="JARQWQ010000002">
    <property type="protein sequence ID" value="KAK2573735.1"/>
    <property type="molecule type" value="Genomic_DNA"/>
</dbReference>
<dbReference type="PANTHER" id="PTHR24252">
    <property type="entry name" value="ACROSIN-RELATED"/>
    <property type="match status" value="1"/>
</dbReference>
<proteinExistence type="predicted"/>
<dbReference type="Pfam" id="PF00089">
    <property type="entry name" value="Trypsin"/>
    <property type="match status" value="4"/>
</dbReference>
<gene>
    <name evidence="10" type="ORF">P5673_001423</name>
</gene>
<dbReference type="PROSITE" id="PS50240">
    <property type="entry name" value="TRYPSIN_DOM"/>
    <property type="match status" value="4"/>
</dbReference>
<evidence type="ECO:0000256" key="2">
    <source>
        <dbReference type="ARBA" id="ARBA00022801"/>
    </source>
</evidence>
<dbReference type="PRINTS" id="PR00722">
    <property type="entry name" value="CHYMOTRYPSIN"/>
</dbReference>
<keyword evidence="2 5" id="KW-0378">Hydrolase</keyword>
<dbReference type="Proteomes" id="UP001249851">
    <property type="component" value="Unassembled WGS sequence"/>
</dbReference>
<reference evidence="10" key="1">
    <citation type="journal article" date="2023" name="G3 (Bethesda)">
        <title>Whole genome assembly and annotation of the endangered Caribbean coral Acropora cervicornis.</title>
        <authorList>
            <person name="Selwyn J.D."/>
            <person name="Vollmer S.V."/>
        </authorList>
    </citation>
    <scope>NUCLEOTIDE SEQUENCE</scope>
    <source>
        <strain evidence="10">K2</strain>
    </source>
</reference>
<evidence type="ECO:0000259" key="8">
    <source>
        <dbReference type="PROSITE" id="PS50022"/>
    </source>
</evidence>
<dbReference type="GO" id="GO:0006508">
    <property type="term" value="P:proteolysis"/>
    <property type="evidence" value="ECO:0007669"/>
    <property type="project" value="UniProtKB-KW"/>
</dbReference>
<dbReference type="InterPro" id="IPR001314">
    <property type="entry name" value="Peptidase_S1A"/>
</dbReference>
<accession>A0AAD9R621</accession>
<keyword evidence="3 5" id="KW-0720">Serine protease</keyword>
<evidence type="ECO:0000313" key="11">
    <source>
        <dbReference type="Proteomes" id="UP001249851"/>
    </source>
</evidence>
<dbReference type="PROSITE" id="PS01285">
    <property type="entry name" value="FA58C_1"/>
    <property type="match status" value="1"/>
</dbReference>
<dbReference type="SUPFAM" id="SSF49785">
    <property type="entry name" value="Galactose-binding domain-like"/>
    <property type="match status" value="1"/>
</dbReference>
<dbReference type="InterPro" id="IPR033116">
    <property type="entry name" value="TRYPSIN_SER"/>
</dbReference>
<dbReference type="CDD" id="cd00190">
    <property type="entry name" value="Tryp_SPc"/>
    <property type="match status" value="4"/>
</dbReference>
<feature type="compositionally biased region" description="Basic residues" evidence="6">
    <location>
        <begin position="178"/>
        <end position="187"/>
    </location>
</feature>
<keyword evidence="11" id="KW-1185">Reference proteome</keyword>
<organism evidence="10 11">
    <name type="scientific">Acropora cervicornis</name>
    <name type="common">Staghorn coral</name>
    <dbReference type="NCBI Taxonomy" id="6130"/>
    <lineage>
        <taxon>Eukaryota</taxon>
        <taxon>Metazoa</taxon>
        <taxon>Cnidaria</taxon>
        <taxon>Anthozoa</taxon>
        <taxon>Hexacorallia</taxon>
        <taxon>Scleractinia</taxon>
        <taxon>Astrocoeniina</taxon>
        <taxon>Acroporidae</taxon>
        <taxon>Acropora</taxon>
    </lineage>
</organism>
<dbReference type="PANTHER" id="PTHR24252:SF7">
    <property type="entry name" value="HYALIN"/>
    <property type="match status" value="1"/>
</dbReference>
<dbReference type="Gene3D" id="2.60.120.260">
    <property type="entry name" value="Galactose-binding domain-like"/>
    <property type="match status" value="1"/>
</dbReference>
<dbReference type="InterPro" id="IPR043504">
    <property type="entry name" value="Peptidase_S1_PA_chymotrypsin"/>
</dbReference>
<keyword evidence="4" id="KW-1015">Disulfide bond</keyword>
<dbReference type="InterPro" id="IPR000421">
    <property type="entry name" value="FA58C"/>
</dbReference>
<dbReference type="InterPro" id="IPR001254">
    <property type="entry name" value="Trypsin_dom"/>
</dbReference>
<dbReference type="SMART" id="SM00020">
    <property type="entry name" value="Tryp_SPc"/>
    <property type="match status" value="4"/>
</dbReference>
<feature type="signal peptide" evidence="7">
    <location>
        <begin position="1"/>
        <end position="18"/>
    </location>
</feature>
<dbReference type="PROSITE" id="PS50022">
    <property type="entry name" value="FA58C_3"/>
    <property type="match status" value="1"/>
</dbReference>
<evidence type="ECO:0000256" key="6">
    <source>
        <dbReference type="SAM" id="MobiDB-lite"/>
    </source>
</evidence>
<dbReference type="InterPro" id="IPR018114">
    <property type="entry name" value="TRYPSIN_HIS"/>
</dbReference>
<dbReference type="InterPro" id="IPR008979">
    <property type="entry name" value="Galactose-bd-like_sf"/>
</dbReference>
<evidence type="ECO:0000313" key="10">
    <source>
        <dbReference type="EMBL" id="KAK2573735.1"/>
    </source>
</evidence>
<dbReference type="FunFam" id="2.60.120.260:FF:000016">
    <property type="entry name" value="Contactin-associated protein-like 4 isoform 1"/>
    <property type="match status" value="1"/>
</dbReference>
<evidence type="ECO:0000256" key="3">
    <source>
        <dbReference type="ARBA" id="ARBA00022825"/>
    </source>
</evidence>
<dbReference type="CDD" id="cd00057">
    <property type="entry name" value="FA58C"/>
    <property type="match status" value="1"/>
</dbReference>
<feature type="region of interest" description="Disordered" evidence="6">
    <location>
        <begin position="173"/>
        <end position="192"/>
    </location>
</feature>
<evidence type="ECO:0000256" key="7">
    <source>
        <dbReference type="SAM" id="SignalP"/>
    </source>
</evidence>
<evidence type="ECO:0000256" key="4">
    <source>
        <dbReference type="ARBA" id="ARBA00023157"/>
    </source>
</evidence>
<dbReference type="PROSITE" id="PS00134">
    <property type="entry name" value="TRYPSIN_HIS"/>
    <property type="match status" value="1"/>
</dbReference>
<dbReference type="SMART" id="SM00231">
    <property type="entry name" value="FA58C"/>
    <property type="match status" value="1"/>
</dbReference>
<feature type="domain" description="F5/8 type C" evidence="8">
    <location>
        <begin position="26"/>
        <end position="165"/>
    </location>
</feature>
<dbReference type="FunFam" id="2.40.10.10:FF:000003">
    <property type="entry name" value="Transmembrane serine protease 3"/>
    <property type="match status" value="3"/>
</dbReference>
<reference evidence="10" key="2">
    <citation type="journal article" date="2023" name="Science">
        <title>Genomic signatures of disease resistance in endangered staghorn corals.</title>
        <authorList>
            <person name="Vollmer S.V."/>
            <person name="Selwyn J.D."/>
            <person name="Despard B.A."/>
            <person name="Roesel C.L."/>
        </authorList>
    </citation>
    <scope>NUCLEOTIDE SEQUENCE</scope>
    <source>
        <strain evidence="10">K2</strain>
    </source>
</reference>
<keyword evidence="1 5" id="KW-0645">Protease</keyword>
<dbReference type="Pfam" id="PF00754">
    <property type="entry name" value="F5_F8_type_C"/>
    <property type="match status" value="1"/>
</dbReference>
<dbReference type="PROSITE" id="PS01286">
    <property type="entry name" value="FA58C_2"/>
    <property type="match status" value="1"/>
</dbReference>
<protein>
    <submittedName>
        <fullName evidence="10">Polyserase-2</fullName>
    </submittedName>
</protein>
<dbReference type="Gene3D" id="2.40.10.10">
    <property type="entry name" value="Trypsin-like serine proteases"/>
    <property type="match status" value="4"/>
</dbReference>
<sequence length="1188" mass="131086">MAQCLALFLLFAVTGCASQSSAWSQCNKDLGLQSFWTPNSDVTASSILDSFHDPGQARLHGKGAWMPLVQDSEQFLQIDFKGEADLSAVAVQGHPKYEYWVTKFALSFSLDGKAWDELHEVFNGSKSNNDVQTVYLPELTKLRFLRLKPTKWHAAIALRMEIYGCMKDNSRCGDRPKTPHSRQKRIVGGKSAEPNSWPWQVEIAKTGNKHWCGGAIIHPRWILTAAHCADPFYSSDPSEIRLGEHNRVKLDGYEEVLEGDRYFIHPGFKHARPSYVSPGNFDIALYHLKRPATFHSRVSPVCMPDEDSTFPENVGRVCVVTGWGHTVENGSSFSDILQENQVPIVSRDECNKKDSYDGHINEHFMCAGFEGGGKDACQGDSGGPLVCQDGSGKWVLTGVVTWGVGCARPHKYGVYADVRRLLPFIESTMYGHPECGIRTESSFEIARVVGGREASPNSWPWQVDLLVNGTLHLCGGSLIAPSYIVTSAHCFLSNSEPSQWQVRVGEHNESVFEGFEEMIDIENITIHPGFTLGSYNDPGDYDIAIIQLKRPAVFHKRVHSICLPGMETSFPAGKTCFTTGWGKQNESSTEYSKVLREVEVDLVSKEVCNSNISYQGNINERYLCAGFQEGGKDACFGDSGGPLACQLGNGSYVLTGVVSWGKGCARANNYGVYLDVRFMLPFIENTLYGYPSCGLRPVSPPMSRIVGGREGIPNSWPWQVDLLVNGTLHLCGGSLIAPSYIVTSAHCFLSNSEPSQWQVRVGEHNESVFEGFEEMIDIENITIHPGFTLGSYNDPGDYDIAIIQLKRPAVFHKRVHSICLPGMETSFPAGKTCFTTGWGKQNESSTEYSKVLREVEVDLVSKEVCNSNISYQGNINERYLCAGFQEGGKDACFGDSGGPLACQLGNGSYVLTGVVSWGKGCARANNYGVYLDVRFMLPFIENTLYGYPTCGSRFLATPNLPVGNAGEARPNSWPWQVDLLFRSSHACSGALIDKSWIITSVECVNANEKPQDWVVRLGEHRRMVLEGYEETIKVQEFVIDPQRHVALLKIERIAVLHQRVTTVCLPASEDYEFPVNGSSCFVTGWKFNEQQGNISDVLIQSPVQLASRELCNTSYQGVLSQNEGCVYSSVDNPVCSVEKGAPLVCPRADGQFVLAGVVSNENWCSNPGKFGVFVDIKTTLPFIRGSIM</sequence>
<feature type="domain" description="Peptidase S1" evidence="9">
    <location>
        <begin position="186"/>
        <end position="430"/>
    </location>
</feature>
<dbReference type="InterPro" id="IPR009003">
    <property type="entry name" value="Peptidase_S1_PA"/>
</dbReference>
<keyword evidence="7" id="KW-0732">Signal</keyword>
<feature type="domain" description="Peptidase S1" evidence="9">
    <location>
        <begin position="705"/>
        <end position="945"/>
    </location>
</feature>
<evidence type="ECO:0000259" key="9">
    <source>
        <dbReference type="PROSITE" id="PS50240"/>
    </source>
</evidence>
<comment type="caution">
    <text evidence="10">The sequence shown here is derived from an EMBL/GenBank/DDBJ whole genome shotgun (WGS) entry which is preliminary data.</text>
</comment>
<feature type="chain" id="PRO_5042143474" evidence="7">
    <location>
        <begin position="19"/>
        <end position="1188"/>
    </location>
</feature>
<feature type="domain" description="Peptidase S1" evidence="9">
    <location>
        <begin position="448"/>
        <end position="688"/>
    </location>
</feature>
<dbReference type="AlphaFoldDB" id="A0AAD9R621"/>
<feature type="domain" description="Peptidase S1" evidence="9">
    <location>
        <begin position="961"/>
        <end position="1188"/>
    </location>
</feature>
<dbReference type="PROSITE" id="PS00135">
    <property type="entry name" value="TRYPSIN_SER"/>
    <property type="match status" value="3"/>
</dbReference>
<dbReference type="SUPFAM" id="SSF50494">
    <property type="entry name" value="Trypsin-like serine proteases"/>
    <property type="match status" value="4"/>
</dbReference>
<name>A0AAD9R621_ACRCE</name>